<keyword evidence="2" id="KW-0238">DNA-binding</keyword>
<dbReference type="GeneID" id="6140711"/>
<proteinExistence type="predicted"/>
<feature type="domain" description="HTH gntR-type" evidence="5">
    <location>
        <begin position="33"/>
        <end position="101"/>
    </location>
</feature>
<dbReference type="InterPro" id="IPR036388">
    <property type="entry name" value="WH-like_DNA-bd_sf"/>
</dbReference>
<evidence type="ECO:0000313" key="6">
    <source>
        <dbReference type="EMBL" id="ACB26610.1"/>
    </source>
</evidence>
<dbReference type="Proteomes" id="UP000006589">
    <property type="component" value="Chromosome"/>
</dbReference>
<dbReference type="STRING" id="426355.Mrad2831_4644"/>
<dbReference type="InterPro" id="IPR011711">
    <property type="entry name" value="GntR_C"/>
</dbReference>
<evidence type="ECO:0000313" key="7">
    <source>
        <dbReference type="Proteomes" id="UP000006589"/>
    </source>
</evidence>
<keyword evidence="1" id="KW-0805">Transcription regulation</keyword>
<dbReference type="PATRIC" id="fig|426355.14.peg.4724"/>
<dbReference type="PROSITE" id="PS50949">
    <property type="entry name" value="HTH_GNTR"/>
    <property type="match status" value="1"/>
</dbReference>
<dbReference type="SUPFAM" id="SSF46785">
    <property type="entry name" value="Winged helix' DNA-binding domain"/>
    <property type="match status" value="1"/>
</dbReference>
<dbReference type="CDD" id="cd07377">
    <property type="entry name" value="WHTH_GntR"/>
    <property type="match status" value="1"/>
</dbReference>
<dbReference type="HOGENOM" id="CLU_017584_9_1_5"/>
<reference evidence="6 7" key="1">
    <citation type="submission" date="2008-03" db="EMBL/GenBank/DDBJ databases">
        <title>Complete sequence of chromosome of Methylobacterium radiotolerans JCM 2831.</title>
        <authorList>
            <consortium name="US DOE Joint Genome Institute"/>
            <person name="Copeland A."/>
            <person name="Lucas S."/>
            <person name="Lapidus A."/>
            <person name="Glavina del Rio T."/>
            <person name="Dalin E."/>
            <person name="Tice H."/>
            <person name="Bruce D."/>
            <person name="Goodwin L."/>
            <person name="Pitluck S."/>
            <person name="Kiss H."/>
            <person name="Brettin T."/>
            <person name="Detter J.C."/>
            <person name="Han C."/>
            <person name="Kuske C.R."/>
            <person name="Schmutz J."/>
            <person name="Larimer F."/>
            <person name="Land M."/>
            <person name="Hauser L."/>
            <person name="Kyrpides N."/>
            <person name="Mikhailova N."/>
            <person name="Marx C.J."/>
            <person name="Richardson P."/>
        </authorList>
    </citation>
    <scope>NUCLEOTIDE SEQUENCE [LARGE SCALE GENOMIC DNA]</scope>
    <source>
        <strain evidence="7">ATCC 27329 / DSM 1819 / JCM 2831 / NBRC 15690 / NCIMB 10815 / 0-1</strain>
    </source>
</reference>
<gene>
    <name evidence="6" type="ordered locus">Mrad2831_4644</name>
</gene>
<dbReference type="AlphaFoldDB" id="B1M613"/>
<dbReference type="InterPro" id="IPR036390">
    <property type="entry name" value="WH_DNA-bd_sf"/>
</dbReference>
<evidence type="ECO:0000256" key="2">
    <source>
        <dbReference type="ARBA" id="ARBA00023125"/>
    </source>
</evidence>
<accession>B1M613</accession>
<evidence type="ECO:0000256" key="1">
    <source>
        <dbReference type="ARBA" id="ARBA00023015"/>
    </source>
</evidence>
<feature type="region of interest" description="Disordered" evidence="4">
    <location>
        <begin position="1"/>
        <end position="30"/>
    </location>
</feature>
<dbReference type="SMART" id="SM00345">
    <property type="entry name" value="HTH_GNTR"/>
    <property type="match status" value="1"/>
</dbReference>
<protein>
    <submittedName>
        <fullName evidence="6">GntR domain protein</fullName>
    </submittedName>
</protein>
<dbReference type="PRINTS" id="PR00035">
    <property type="entry name" value="HTHGNTR"/>
</dbReference>
<keyword evidence="3" id="KW-0804">Transcription</keyword>
<dbReference type="EMBL" id="CP001001">
    <property type="protein sequence ID" value="ACB26610.1"/>
    <property type="molecule type" value="Genomic_DNA"/>
</dbReference>
<dbReference type="Gene3D" id="1.20.120.530">
    <property type="entry name" value="GntR ligand-binding domain-like"/>
    <property type="match status" value="1"/>
</dbReference>
<dbReference type="SMART" id="SM00895">
    <property type="entry name" value="FCD"/>
    <property type="match status" value="1"/>
</dbReference>
<dbReference type="GO" id="GO:0003700">
    <property type="term" value="F:DNA-binding transcription factor activity"/>
    <property type="evidence" value="ECO:0007669"/>
    <property type="project" value="InterPro"/>
</dbReference>
<dbReference type="KEGG" id="mrd:Mrad2831_4644"/>
<dbReference type="InterPro" id="IPR000524">
    <property type="entry name" value="Tscrpt_reg_HTH_GntR"/>
</dbReference>
<evidence type="ECO:0000256" key="4">
    <source>
        <dbReference type="SAM" id="MobiDB-lite"/>
    </source>
</evidence>
<dbReference type="Gene3D" id="1.10.10.10">
    <property type="entry name" value="Winged helix-like DNA-binding domain superfamily/Winged helix DNA-binding domain"/>
    <property type="match status" value="1"/>
</dbReference>
<organism evidence="6 7">
    <name type="scientific">Methylobacterium radiotolerans (strain ATCC 27329 / DSM 1819 / JCM 2831 / NBRC 15690 / NCIMB 10815 / 0-1)</name>
    <dbReference type="NCBI Taxonomy" id="426355"/>
    <lineage>
        <taxon>Bacteria</taxon>
        <taxon>Pseudomonadati</taxon>
        <taxon>Pseudomonadota</taxon>
        <taxon>Alphaproteobacteria</taxon>
        <taxon>Hyphomicrobiales</taxon>
        <taxon>Methylobacteriaceae</taxon>
        <taxon>Methylobacterium</taxon>
    </lineage>
</organism>
<dbReference type="InterPro" id="IPR008920">
    <property type="entry name" value="TF_FadR/GntR_C"/>
</dbReference>
<dbReference type="Pfam" id="PF00392">
    <property type="entry name" value="GntR"/>
    <property type="match status" value="1"/>
</dbReference>
<dbReference type="PANTHER" id="PTHR43537">
    <property type="entry name" value="TRANSCRIPTIONAL REGULATOR, GNTR FAMILY"/>
    <property type="match status" value="1"/>
</dbReference>
<dbReference type="GO" id="GO:0003677">
    <property type="term" value="F:DNA binding"/>
    <property type="evidence" value="ECO:0007669"/>
    <property type="project" value="UniProtKB-KW"/>
</dbReference>
<name>B1M613_METRJ</name>
<dbReference type="SUPFAM" id="SSF48008">
    <property type="entry name" value="GntR ligand-binding domain-like"/>
    <property type="match status" value="1"/>
</dbReference>
<dbReference type="RefSeq" id="WP_012321563.1">
    <property type="nucleotide sequence ID" value="NC_010505.1"/>
</dbReference>
<evidence type="ECO:0000259" key="5">
    <source>
        <dbReference type="PROSITE" id="PS50949"/>
    </source>
</evidence>
<sequence length="274" mass="28935">MSSAMSPSLSGSPDPAEAPGQRALRGAEPARPASLADGLYQAIRTGIANGTYGPDARLPSEHDLAGRFQVSRPVVRAALDRLRREGAIVSRQGAGSFVRARPVRPALGFAPVESVADIQRCYEFRLTLEPEAAYHAALRHDAAALDRIAAALDRLAVATRQEQHRADADFAFHHAIAAASNNHYYAACLEALQSHIAVGMTIHGLALQGPRSGLRGVLEEHRGIFAAIEGRDGAGARSRMAAHIAGSRDRLFEGRLLDLSLGRPAEAGAAAPPA</sequence>
<dbReference type="PANTHER" id="PTHR43537:SF5">
    <property type="entry name" value="UXU OPERON TRANSCRIPTIONAL REGULATOR"/>
    <property type="match status" value="1"/>
</dbReference>
<feature type="compositionally biased region" description="Low complexity" evidence="4">
    <location>
        <begin position="1"/>
        <end position="13"/>
    </location>
</feature>
<dbReference type="eggNOG" id="COG2186">
    <property type="taxonomic scope" value="Bacteria"/>
</dbReference>
<dbReference type="Pfam" id="PF07729">
    <property type="entry name" value="FCD"/>
    <property type="match status" value="1"/>
</dbReference>
<evidence type="ECO:0000256" key="3">
    <source>
        <dbReference type="ARBA" id="ARBA00023163"/>
    </source>
</evidence>